<gene>
    <name evidence="1" type="ORF">DILT_LOCUS8600</name>
</gene>
<organism evidence="1 2">
    <name type="scientific">Dibothriocephalus latus</name>
    <name type="common">Fish tapeworm</name>
    <name type="synonym">Diphyllobothrium latum</name>
    <dbReference type="NCBI Taxonomy" id="60516"/>
    <lineage>
        <taxon>Eukaryota</taxon>
        <taxon>Metazoa</taxon>
        <taxon>Spiralia</taxon>
        <taxon>Lophotrochozoa</taxon>
        <taxon>Platyhelminthes</taxon>
        <taxon>Cestoda</taxon>
        <taxon>Eucestoda</taxon>
        <taxon>Diphyllobothriidea</taxon>
        <taxon>Diphyllobothriidae</taxon>
        <taxon>Dibothriocephalus</taxon>
    </lineage>
</organism>
<sequence length="206" mass="23307">MKSLSQIFGERSSLFNTRFQCLQLYKRESDDFVTNSSIGNREFGCLQLGSLTEDQFKCLICICGLQILKDLDIRFDIHYRRTINFGQADVLSRLICNHQEPEKYTVMIAISIDDNVGRQLSDAMLGIPLTAADIHCATEQYPVLRQASTYVQTSWLTTALTGDLHQLFLRRASLSLVDSCLMFVFRMFDSSFTSTFCATPVSCCSS</sequence>
<dbReference type="EMBL" id="UYRU01054684">
    <property type="protein sequence ID" value="VDN12769.1"/>
    <property type="molecule type" value="Genomic_DNA"/>
</dbReference>
<dbReference type="OrthoDB" id="6268028at2759"/>
<protein>
    <submittedName>
        <fullName evidence="1">Uncharacterized protein</fullName>
    </submittedName>
</protein>
<keyword evidence="2" id="KW-1185">Reference proteome</keyword>
<dbReference type="AlphaFoldDB" id="A0A3P7NV71"/>
<reference evidence="1 2" key="1">
    <citation type="submission" date="2018-11" db="EMBL/GenBank/DDBJ databases">
        <authorList>
            <consortium name="Pathogen Informatics"/>
        </authorList>
    </citation>
    <scope>NUCLEOTIDE SEQUENCE [LARGE SCALE GENOMIC DNA]</scope>
</reference>
<dbReference type="Proteomes" id="UP000281553">
    <property type="component" value="Unassembled WGS sequence"/>
</dbReference>
<accession>A0A3P7NV71</accession>
<name>A0A3P7NV71_DIBLA</name>
<evidence type="ECO:0000313" key="2">
    <source>
        <dbReference type="Proteomes" id="UP000281553"/>
    </source>
</evidence>
<evidence type="ECO:0000313" key="1">
    <source>
        <dbReference type="EMBL" id="VDN12769.1"/>
    </source>
</evidence>
<proteinExistence type="predicted"/>